<dbReference type="InterPro" id="IPR020556">
    <property type="entry name" value="Amidase_CS"/>
</dbReference>
<keyword evidence="2 7" id="KW-0436">Ligase</keyword>
<evidence type="ECO:0000256" key="4">
    <source>
        <dbReference type="ARBA" id="ARBA00022840"/>
    </source>
</evidence>
<evidence type="ECO:0000256" key="1">
    <source>
        <dbReference type="ARBA" id="ARBA00008069"/>
    </source>
</evidence>
<keyword evidence="3 7" id="KW-0547">Nucleotide-binding</keyword>
<comment type="subunit">
    <text evidence="7">Heterotrimer of A, B and C subunits.</text>
</comment>
<keyword evidence="4 7" id="KW-0067">ATP-binding</keyword>
<dbReference type="GO" id="GO:0030956">
    <property type="term" value="C:glutamyl-tRNA(Gln) amidotransferase complex"/>
    <property type="evidence" value="ECO:0007669"/>
    <property type="project" value="InterPro"/>
</dbReference>
<dbReference type="Gene3D" id="3.90.1300.10">
    <property type="entry name" value="Amidase signature (AS) domain"/>
    <property type="match status" value="1"/>
</dbReference>
<dbReference type="InterPro" id="IPR000120">
    <property type="entry name" value="Amidase"/>
</dbReference>
<comment type="catalytic activity">
    <reaction evidence="6 7">
        <text>L-glutamyl-tRNA(Gln) + L-glutamine + ATP + H2O = L-glutaminyl-tRNA(Gln) + L-glutamate + ADP + phosphate + H(+)</text>
        <dbReference type="Rhea" id="RHEA:17521"/>
        <dbReference type="Rhea" id="RHEA-COMP:9681"/>
        <dbReference type="Rhea" id="RHEA-COMP:9684"/>
        <dbReference type="ChEBI" id="CHEBI:15377"/>
        <dbReference type="ChEBI" id="CHEBI:15378"/>
        <dbReference type="ChEBI" id="CHEBI:29985"/>
        <dbReference type="ChEBI" id="CHEBI:30616"/>
        <dbReference type="ChEBI" id="CHEBI:43474"/>
        <dbReference type="ChEBI" id="CHEBI:58359"/>
        <dbReference type="ChEBI" id="CHEBI:78520"/>
        <dbReference type="ChEBI" id="CHEBI:78521"/>
        <dbReference type="ChEBI" id="CHEBI:456216"/>
        <dbReference type="EC" id="6.3.5.7"/>
    </reaction>
</comment>
<feature type="active site" description="Acyl-ester intermediate" evidence="7">
    <location>
        <position position="178"/>
    </location>
</feature>
<dbReference type="InterPro" id="IPR004412">
    <property type="entry name" value="GatA"/>
</dbReference>
<dbReference type="NCBIfam" id="TIGR00132">
    <property type="entry name" value="gatA"/>
    <property type="match status" value="1"/>
</dbReference>
<dbReference type="GO" id="GO:0016740">
    <property type="term" value="F:transferase activity"/>
    <property type="evidence" value="ECO:0007669"/>
    <property type="project" value="UniProtKB-KW"/>
</dbReference>
<feature type="domain" description="Amidase" evidence="8">
    <location>
        <begin position="24"/>
        <end position="466"/>
    </location>
</feature>
<dbReference type="EC" id="6.3.5.7" evidence="7"/>
<dbReference type="Proteomes" id="UP000266287">
    <property type="component" value="Unassembled WGS sequence"/>
</dbReference>
<evidence type="ECO:0000256" key="2">
    <source>
        <dbReference type="ARBA" id="ARBA00022598"/>
    </source>
</evidence>
<accession>A0A399FY51</accession>
<sequence>MELAELAAHEIHCLLKKKEVSVVEVVDAVLTRIDEVDDNIGAFITVNGEGAQREALRIDQEISRGREILPLTGIPVAIKDLICIKGMKTTCASRILNNFYSPYDATVIEKLREAGTIFIGKTNMDEFAMGSSTENSCFGITRNPLNPDTVPGGSSGGSAAAVAAGEAIIALGSDTGGSIRQPAAFCGVVGLVPTYGLVSRFGLVAFASSLDQIGPITRDVRDCALLMNLICGYDPRDSTSAATNIPDYTDSLLNDVREVKIGIPKQYFGEEVDEEVAEAMREAMALFKRHGAKIENVSLPNTEYAIATYYLIATAEASSNLARYDGVGYGQREKSDNILEMYEKTREAGFGDEVKRRIMLGTYVLSAGYYETYYLKAQQARALIRDDFEKAFQKFDCLLAPVSPTTAFKVGEKTDDPLKMYLSDIFTIPVNLAGLPAISIPCGFNSLGSAIGLQLIAKPFNEEMLLRVAYTFEENTKMSR</sequence>
<proteinExistence type="inferred from homology"/>
<name>A0A399FY51_UNCN2</name>
<evidence type="ECO:0000256" key="7">
    <source>
        <dbReference type="HAMAP-Rule" id="MF_00120"/>
    </source>
</evidence>
<dbReference type="GO" id="GO:0005524">
    <property type="term" value="F:ATP binding"/>
    <property type="evidence" value="ECO:0007669"/>
    <property type="project" value="UniProtKB-KW"/>
</dbReference>
<dbReference type="GO" id="GO:0006412">
    <property type="term" value="P:translation"/>
    <property type="evidence" value="ECO:0007669"/>
    <property type="project" value="UniProtKB-UniRule"/>
</dbReference>
<dbReference type="PROSITE" id="PS00571">
    <property type="entry name" value="AMIDASES"/>
    <property type="match status" value="1"/>
</dbReference>
<evidence type="ECO:0000256" key="5">
    <source>
        <dbReference type="ARBA" id="ARBA00022917"/>
    </source>
</evidence>
<dbReference type="SUPFAM" id="SSF75304">
    <property type="entry name" value="Amidase signature (AS) enzymes"/>
    <property type="match status" value="1"/>
</dbReference>
<protein>
    <recommendedName>
        <fullName evidence="7">Glutamyl-tRNA(Gln) amidotransferase subunit A</fullName>
        <shortName evidence="7">Glu-ADT subunit A</shortName>
        <ecNumber evidence="7">6.3.5.7</ecNumber>
    </recommendedName>
</protein>
<keyword evidence="9" id="KW-0808">Transferase</keyword>
<comment type="function">
    <text evidence="7">Allows the formation of correctly charged Gln-tRNA(Gln) through the transamidation of misacylated Glu-tRNA(Gln) in organisms which lack glutaminyl-tRNA synthetase. The reaction takes place in the presence of glutamine and ATP through an activated gamma-phospho-Glu-tRNA(Gln).</text>
</comment>
<dbReference type="InterPro" id="IPR023631">
    <property type="entry name" value="Amidase_dom"/>
</dbReference>
<dbReference type="GO" id="GO:0050567">
    <property type="term" value="F:glutaminyl-tRNA synthase (glutamine-hydrolyzing) activity"/>
    <property type="evidence" value="ECO:0007669"/>
    <property type="project" value="UniProtKB-UniRule"/>
</dbReference>
<evidence type="ECO:0000256" key="3">
    <source>
        <dbReference type="ARBA" id="ARBA00022741"/>
    </source>
</evidence>
<dbReference type="EMBL" id="NDHY01000001">
    <property type="protein sequence ID" value="RII01047.1"/>
    <property type="molecule type" value="Genomic_DNA"/>
</dbReference>
<dbReference type="Pfam" id="PF01425">
    <property type="entry name" value="Amidase"/>
    <property type="match status" value="1"/>
</dbReference>
<dbReference type="HAMAP" id="MF_00120">
    <property type="entry name" value="GatA"/>
    <property type="match status" value="1"/>
</dbReference>
<reference evidence="9 10" key="1">
    <citation type="submission" date="2018-08" db="EMBL/GenBank/DDBJ databases">
        <title>Draft genome of candidate division NPL-UPA2 bacterium Unc8 that adapted to ultra-basic serpentinizing groundwater.</title>
        <authorList>
            <person name="Ishii S."/>
            <person name="Suzuki S."/>
            <person name="Nealson K.H."/>
        </authorList>
    </citation>
    <scope>NUCLEOTIDE SEQUENCE [LARGE SCALE GENOMIC DNA]</scope>
    <source>
        <strain evidence="9">Unc8</strain>
    </source>
</reference>
<feature type="active site" description="Charge relay system" evidence="7">
    <location>
        <position position="154"/>
    </location>
</feature>
<dbReference type="AlphaFoldDB" id="A0A399FY51"/>
<dbReference type="PANTHER" id="PTHR11895:SF151">
    <property type="entry name" value="GLUTAMYL-TRNA(GLN) AMIDOTRANSFERASE SUBUNIT A"/>
    <property type="match status" value="1"/>
</dbReference>
<keyword evidence="5 7" id="KW-0648">Protein biosynthesis</keyword>
<evidence type="ECO:0000256" key="6">
    <source>
        <dbReference type="ARBA" id="ARBA00047407"/>
    </source>
</evidence>
<evidence type="ECO:0000313" key="10">
    <source>
        <dbReference type="Proteomes" id="UP000266287"/>
    </source>
</evidence>
<gene>
    <name evidence="7 9" type="primary">gatA</name>
    <name evidence="9" type="ORF">B9J77_00480</name>
</gene>
<comment type="similarity">
    <text evidence="1 7">Belongs to the amidase family. GatA subfamily.</text>
</comment>
<comment type="caution">
    <text evidence="9">The sequence shown here is derived from an EMBL/GenBank/DDBJ whole genome shotgun (WGS) entry which is preliminary data.</text>
</comment>
<dbReference type="PANTHER" id="PTHR11895">
    <property type="entry name" value="TRANSAMIDASE"/>
    <property type="match status" value="1"/>
</dbReference>
<evidence type="ECO:0000259" key="8">
    <source>
        <dbReference type="Pfam" id="PF01425"/>
    </source>
</evidence>
<evidence type="ECO:0000313" key="9">
    <source>
        <dbReference type="EMBL" id="RII01047.1"/>
    </source>
</evidence>
<dbReference type="InterPro" id="IPR036928">
    <property type="entry name" value="AS_sf"/>
</dbReference>
<feature type="active site" description="Charge relay system" evidence="7">
    <location>
        <position position="79"/>
    </location>
</feature>
<organism evidence="9 10">
    <name type="scientific">candidate division NPL-UPA2 bacterium Unc8</name>
    <dbReference type="NCBI Taxonomy" id="1980939"/>
    <lineage>
        <taxon>Bacteria</taxon>
    </lineage>
</organism>